<protein>
    <recommendedName>
        <fullName evidence="2">Anaphase-promoting complex subunit 5</fullName>
    </recommendedName>
    <alternativeName>
        <fullName evidence="7">Cyclosome subunit 5</fullName>
    </alternativeName>
</protein>
<evidence type="ECO:0000256" key="4">
    <source>
        <dbReference type="ARBA" id="ARBA00022776"/>
    </source>
</evidence>
<dbReference type="InterPro" id="IPR037679">
    <property type="entry name" value="Apc5"/>
</dbReference>
<feature type="compositionally biased region" description="Low complexity" evidence="9">
    <location>
        <begin position="885"/>
        <end position="896"/>
    </location>
</feature>
<sequence>MTSKRAFARTATDISLRPPQTQTFAGPDEITEDYDDDFNDFGAGLGSASRGRLVPDPVHAVPYLTPHKVSVLILDSAEYLHRDVNEFGNRVSSEAGQIVWKHLKVTLKKIKSPHHLSEFFMYKLEHDPMDDPMEEPGREIGLADLIHDPSTNAVTDENDTRILLEPSSVLGLYVRKARLEFRKLSFEEVCKCYTALEMYSSALDKPDRTTLPSPTDWRQRSQSSGGSALVSLFDVEKYLDTQTDKLSDPGQASMPDELLAHVYEIQSRMPALAKTHYITCLHAQQMGDFEIAIQSLYRFFDYCISVQDHVLYQYALLNLAMLHARFSNYDQALIALEETIEMARSQLDQECLSYASNWLNRLTRTMPGTGSDINKAQMLADLAGDMDEQSSQYLTSLNELNNAKQLQGESTPRALESLVKASSINLRHSLEGVGGVVNLFQSKIWGAYGNHPLSSLYSQLQLKYRPSEIDLSDATSGYTKHASDLTLNGHFEDALRVIQQAKTKFPLDTLKAAPWIQTLVQLLQRKAMSSNNLRDAEIWNQQLGSTLLNTPRLSSSLERSSPSRRSNKSTDSPGSDNPEDRGSGGGGGTGSGSAVAQDAQLDDTSLELQLDILLQNALLSVLVDQRQSGVHHLSEGLAILQQNQWSGTHKFTIMYLLALAEIFMESESAISAVPLLLTAATLSEDSFQRPLLLLVNLRLAEVLLYLDNVQNAKNLVDSIMSMALNQGDMFVQALAYFQSAKCLLACIHRKRSSSSPDRRRGLHEVIALLKHALHGYRQIDSVRDAAQVLYFQTRVYRELGQDEDVETSLKEFKAASMKLTAAQNERAPSWFSYYYTRDAFDGILRANEPNDASDSVPRAPSSSNLLAGSGGGGFSRTASGLLGASSGGSFKRSGSSQWSGGLKRTSSQLWQSTVRAEREVILPRHEEGAMEEDGPTHVVEGPATEIVQSPVEGASDGTGDDESGAGSVDGVDMAREQAVDDMMSPMLVDKNATSGPGQQKRRKFGSE</sequence>
<dbReference type="InterPro" id="IPR026000">
    <property type="entry name" value="Apc5_dom"/>
</dbReference>
<evidence type="ECO:0000313" key="12">
    <source>
        <dbReference type="Proteomes" id="UP000823405"/>
    </source>
</evidence>
<name>A0A9P6UPC4_9FUNG</name>
<dbReference type="PANTHER" id="PTHR12830">
    <property type="entry name" value="ANAPHASE-PROMOTING COMPLEX SUBUNIT 5"/>
    <property type="match status" value="1"/>
</dbReference>
<comment type="caution">
    <text evidence="11">The sequence shown here is derived from an EMBL/GenBank/DDBJ whole genome shotgun (WGS) entry which is preliminary data.</text>
</comment>
<evidence type="ECO:0000256" key="5">
    <source>
        <dbReference type="ARBA" id="ARBA00022786"/>
    </source>
</evidence>
<dbReference type="AlphaFoldDB" id="A0A9P6UPC4"/>
<reference evidence="11" key="1">
    <citation type="journal article" date="2020" name="Fungal Divers.">
        <title>Resolving the Mortierellaceae phylogeny through synthesis of multi-gene phylogenetics and phylogenomics.</title>
        <authorList>
            <person name="Vandepol N."/>
            <person name="Liber J."/>
            <person name="Desiro A."/>
            <person name="Na H."/>
            <person name="Kennedy M."/>
            <person name="Barry K."/>
            <person name="Grigoriev I.V."/>
            <person name="Miller A.N."/>
            <person name="O'Donnell K."/>
            <person name="Stajich J.E."/>
            <person name="Bonito G."/>
        </authorList>
    </citation>
    <scope>NUCLEOTIDE SEQUENCE</scope>
    <source>
        <strain evidence="11">NVP60</strain>
    </source>
</reference>
<feature type="compositionally biased region" description="Low complexity" evidence="9">
    <location>
        <begin position="551"/>
        <end position="564"/>
    </location>
</feature>
<feature type="region of interest" description="Disordered" evidence="9">
    <location>
        <begin position="204"/>
        <end position="223"/>
    </location>
</feature>
<evidence type="ECO:0000256" key="1">
    <source>
        <dbReference type="ARBA" id="ARBA00007450"/>
    </source>
</evidence>
<feature type="region of interest" description="Disordered" evidence="9">
    <location>
        <begin position="885"/>
        <end position="905"/>
    </location>
</feature>
<keyword evidence="12" id="KW-1185">Reference proteome</keyword>
<evidence type="ECO:0000259" key="10">
    <source>
        <dbReference type="Pfam" id="PF12862"/>
    </source>
</evidence>
<accession>A0A9P6UPC4</accession>
<organism evidence="11 12">
    <name type="scientific">Linnemannia gamsii</name>
    <dbReference type="NCBI Taxonomy" id="64522"/>
    <lineage>
        <taxon>Eukaryota</taxon>
        <taxon>Fungi</taxon>
        <taxon>Fungi incertae sedis</taxon>
        <taxon>Mucoromycota</taxon>
        <taxon>Mortierellomycotina</taxon>
        <taxon>Mortierellomycetes</taxon>
        <taxon>Mortierellales</taxon>
        <taxon>Mortierellaceae</taxon>
        <taxon>Linnemannia</taxon>
    </lineage>
</organism>
<keyword evidence="5" id="KW-0833">Ubl conjugation pathway</keyword>
<evidence type="ECO:0000256" key="9">
    <source>
        <dbReference type="SAM" id="MobiDB-lite"/>
    </source>
</evidence>
<comment type="function">
    <text evidence="8">Component of the anaphase promoting complex/cyclosome (APC/C), a cell cycle-regulated E3 ubiquitin ligase that controls progression through mitosis and the G1 phase of the cell cycle. The APC/C complex acts by mediating ubiquitination and subsequent degradation of target proteins: it mainly mediates the formation of 'Lys-11'-linked polyubiquitin chains and, to a lower extent, the formation of 'Lys-48'- and 'Lys-63'-linked polyubiquitin chains. The APC/C complex catalyzes assembly of branched 'Lys-11'-/'Lys-48'-linked branched ubiquitin chains on target proteins.</text>
</comment>
<evidence type="ECO:0000256" key="8">
    <source>
        <dbReference type="ARBA" id="ARBA00045696"/>
    </source>
</evidence>
<dbReference type="Pfam" id="PF12862">
    <property type="entry name" value="ANAPC5"/>
    <property type="match status" value="1"/>
</dbReference>
<feature type="region of interest" description="Disordered" evidence="9">
    <location>
        <begin position="850"/>
        <end position="870"/>
    </location>
</feature>
<dbReference type="PANTHER" id="PTHR12830:SF9">
    <property type="entry name" value="ANAPHASE-PROMOTING COMPLEX SUBUNIT 5"/>
    <property type="match status" value="1"/>
</dbReference>
<keyword evidence="6" id="KW-0131">Cell cycle</keyword>
<proteinExistence type="inferred from homology"/>
<comment type="similarity">
    <text evidence="1">Belongs to the APC5 family.</text>
</comment>
<dbReference type="SUPFAM" id="SSF48452">
    <property type="entry name" value="TPR-like"/>
    <property type="match status" value="1"/>
</dbReference>
<dbReference type="GO" id="GO:0070979">
    <property type="term" value="P:protein K11-linked ubiquitination"/>
    <property type="evidence" value="ECO:0007669"/>
    <property type="project" value="TreeGrafter"/>
</dbReference>
<feature type="region of interest" description="Disordered" evidence="9">
    <location>
        <begin position="550"/>
        <end position="596"/>
    </location>
</feature>
<feature type="region of interest" description="Disordered" evidence="9">
    <location>
        <begin position="950"/>
        <end position="1007"/>
    </location>
</feature>
<dbReference type="GO" id="GO:0031145">
    <property type="term" value="P:anaphase-promoting complex-dependent catabolic process"/>
    <property type="evidence" value="ECO:0007669"/>
    <property type="project" value="TreeGrafter"/>
</dbReference>
<evidence type="ECO:0000256" key="2">
    <source>
        <dbReference type="ARBA" id="ARBA00016066"/>
    </source>
</evidence>
<evidence type="ECO:0000256" key="6">
    <source>
        <dbReference type="ARBA" id="ARBA00023306"/>
    </source>
</evidence>
<keyword evidence="4" id="KW-0498">Mitosis</keyword>
<feature type="domain" description="Anaphase-promoting complex subunit 5" evidence="10">
    <location>
        <begin position="276"/>
        <end position="364"/>
    </location>
</feature>
<dbReference type="GO" id="GO:0045842">
    <property type="term" value="P:positive regulation of mitotic metaphase/anaphase transition"/>
    <property type="evidence" value="ECO:0007669"/>
    <property type="project" value="TreeGrafter"/>
</dbReference>
<dbReference type="InterPro" id="IPR011990">
    <property type="entry name" value="TPR-like_helical_dom_sf"/>
</dbReference>
<gene>
    <name evidence="11" type="primary">APC5</name>
    <name evidence="11" type="ORF">BGZ97_009966</name>
</gene>
<evidence type="ECO:0000256" key="3">
    <source>
        <dbReference type="ARBA" id="ARBA00022618"/>
    </source>
</evidence>
<dbReference type="GO" id="GO:0005680">
    <property type="term" value="C:anaphase-promoting complex"/>
    <property type="evidence" value="ECO:0007669"/>
    <property type="project" value="InterPro"/>
</dbReference>
<dbReference type="OrthoDB" id="2504561at2759"/>
<evidence type="ECO:0000256" key="7">
    <source>
        <dbReference type="ARBA" id="ARBA00031069"/>
    </source>
</evidence>
<keyword evidence="3" id="KW-0132">Cell division</keyword>
<dbReference type="GO" id="GO:0051301">
    <property type="term" value="P:cell division"/>
    <property type="evidence" value="ECO:0007669"/>
    <property type="project" value="UniProtKB-KW"/>
</dbReference>
<dbReference type="EMBL" id="JAAAIN010000496">
    <property type="protein sequence ID" value="KAG0313727.1"/>
    <property type="molecule type" value="Genomic_DNA"/>
</dbReference>
<dbReference type="Proteomes" id="UP000823405">
    <property type="component" value="Unassembled WGS sequence"/>
</dbReference>
<evidence type="ECO:0000313" key="11">
    <source>
        <dbReference type="EMBL" id="KAG0313727.1"/>
    </source>
</evidence>